<organism evidence="3 4">
    <name type="scientific">Trichoderma citrinoviride</name>
    <dbReference type="NCBI Taxonomy" id="58853"/>
    <lineage>
        <taxon>Eukaryota</taxon>
        <taxon>Fungi</taxon>
        <taxon>Dikarya</taxon>
        <taxon>Ascomycota</taxon>
        <taxon>Pezizomycotina</taxon>
        <taxon>Sordariomycetes</taxon>
        <taxon>Hypocreomycetidae</taxon>
        <taxon>Hypocreales</taxon>
        <taxon>Hypocreaceae</taxon>
        <taxon>Trichoderma</taxon>
    </lineage>
</organism>
<dbReference type="AlphaFoldDB" id="A0A2T4BDJ0"/>
<feature type="compositionally biased region" description="Low complexity" evidence="1">
    <location>
        <begin position="140"/>
        <end position="158"/>
    </location>
</feature>
<feature type="signal peptide" evidence="2">
    <location>
        <begin position="1"/>
        <end position="17"/>
    </location>
</feature>
<dbReference type="Proteomes" id="UP000241546">
    <property type="component" value="Unassembled WGS sequence"/>
</dbReference>
<proteinExistence type="predicted"/>
<evidence type="ECO:0000313" key="4">
    <source>
        <dbReference type="Proteomes" id="UP000241546"/>
    </source>
</evidence>
<feature type="chain" id="PRO_5015587693" description="HFB protein" evidence="2">
    <location>
        <begin position="18"/>
        <end position="181"/>
    </location>
</feature>
<dbReference type="OrthoDB" id="5597238at2759"/>
<dbReference type="EMBL" id="KZ680211">
    <property type="protein sequence ID" value="PTB67259.1"/>
    <property type="molecule type" value="Genomic_DNA"/>
</dbReference>
<feature type="region of interest" description="Disordered" evidence="1">
    <location>
        <begin position="110"/>
        <end position="158"/>
    </location>
</feature>
<dbReference type="GeneID" id="36605919"/>
<name>A0A2T4BDJ0_9HYPO</name>
<evidence type="ECO:0008006" key="5">
    <source>
        <dbReference type="Google" id="ProtNLM"/>
    </source>
</evidence>
<evidence type="ECO:0000256" key="1">
    <source>
        <dbReference type="SAM" id="MobiDB-lite"/>
    </source>
</evidence>
<feature type="compositionally biased region" description="Polar residues" evidence="1">
    <location>
        <begin position="110"/>
        <end position="130"/>
    </location>
</feature>
<keyword evidence="4" id="KW-1185">Reference proteome</keyword>
<reference evidence="4" key="1">
    <citation type="submission" date="2016-07" db="EMBL/GenBank/DDBJ databases">
        <title>Multiple horizontal gene transfer events from other fungi enriched the ability of initially mycotrophic Trichoderma (Ascomycota) to feed on dead plant biomass.</title>
        <authorList>
            <consortium name="DOE Joint Genome Institute"/>
            <person name="Atanasova L."/>
            <person name="Chenthamara K."/>
            <person name="Zhang J."/>
            <person name="Grujic M."/>
            <person name="Henrissat B."/>
            <person name="Kuo A."/>
            <person name="Aerts A."/>
            <person name="Salamov A."/>
            <person name="Lipzen A."/>
            <person name="Labutti K."/>
            <person name="Barry K."/>
            <person name="Miao Y."/>
            <person name="Rahimi M.J."/>
            <person name="Shen Q."/>
            <person name="Grigoriev I.V."/>
            <person name="Kubicek C.P."/>
            <person name="Druzhinina I.S."/>
        </authorList>
    </citation>
    <scope>NUCLEOTIDE SEQUENCE [LARGE SCALE GENOMIC DNA]</scope>
    <source>
        <strain evidence="4">TUCIM 6016</strain>
    </source>
</reference>
<gene>
    <name evidence="3" type="ORF">BBK36DRAFT_168501</name>
</gene>
<protein>
    <recommendedName>
        <fullName evidence="5">HFB protein</fullName>
    </recommendedName>
</protein>
<keyword evidence="2" id="KW-0732">Signal</keyword>
<sequence length="181" mass="17786">MRFSIVLSGLFAALAAAQSSSSAAQAPSSTVSLDPAQASQVACIKACAKGDVNCQAHCIEVPSPNQSQVNATTQCVAKCPQGNGSAAQTNTYKLCIDKCINDHYFVTSEGTPSATPAPGSDNQASGTATDSAAAPTGTDSSATSRPPRTSSASASATTNAAPAMIASGGALMGVVAALMAL</sequence>
<evidence type="ECO:0000313" key="3">
    <source>
        <dbReference type="EMBL" id="PTB67259.1"/>
    </source>
</evidence>
<evidence type="ECO:0000256" key="2">
    <source>
        <dbReference type="SAM" id="SignalP"/>
    </source>
</evidence>
<accession>A0A2T4BDJ0</accession>
<dbReference type="RefSeq" id="XP_024750579.1">
    <property type="nucleotide sequence ID" value="XM_024897801.1"/>
</dbReference>